<dbReference type="SUPFAM" id="SSF54106">
    <property type="entry name" value="LysM domain"/>
    <property type="match status" value="1"/>
</dbReference>
<feature type="compositionally biased region" description="Low complexity" evidence="2">
    <location>
        <begin position="273"/>
        <end position="291"/>
    </location>
</feature>
<comment type="caution">
    <text evidence="5">The sequence shown here is derived from an EMBL/GenBank/DDBJ whole genome shotgun (WGS) entry which is preliminary data.</text>
</comment>
<evidence type="ECO:0000313" key="5">
    <source>
        <dbReference type="EMBL" id="EFR31011.1"/>
    </source>
</evidence>
<reference evidence="5 6" key="1">
    <citation type="submission" date="2010-10" db="EMBL/GenBank/DDBJ databases">
        <authorList>
            <person name="Durkin A.S."/>
            <person name="Madupu R."/>
            <person name="Torralba M."/>
            <person name="Gillis M."/>
            <person name="Methe B."/>
            <person name="Sutton G."/>
            <person name="Nelson K.E."/>
        </authorList>
    </citation>
    <scope>NUCLEOTIDE SEQUENCE [LARGE SCALE GENOMIC DNA]</scope>
    <source>
        <strain evidence="5 6">ACS-139-V-Col8</strain>
    </source>
</reference>
<dbReference type="InterPro" id="IPR018392">
    <property type="entry name" value="LysM"/>
</dbReference>
<evidence type="ECO:0000256" key="3">
    <source>
        <dbReference type="SAM" id="SignalP"/>
    </source>
</evidence>
<keyword evidence="3" id="KW-0732">Signal</keyword>
<evidence type="ECO:0000313" key="6">
    <source>
        <dbReference type="Proteomes" id="UP000005990"/>
    </source>
</evidence>
<keyword evidence="6" id="KW-1185">Reference proteome</keyword>
<dbReference type="EMBL" id="AENN01000015">
    <property type="protein sequence ID" value="EFR31011.1"/>
    <property type="molecule type" value="Genomic_DNA"/>
</dbReference>
<dbReference type="Proteomes" id="UP000005990">
    <property type="component" value="Unassembled WGS sequence"/>
</dbReference>
<accession>E4KPV1</accession>
<sequence length="404" mass="43431">MNLKKKIIMVSSLAILMSPMAPTLALDWQARTVDQVVADLVSDNNHGLTYTIQYGDTLSVIAEAMDFDVAVLAQVNDIVDADLIFPGTQLETSYNADQEAESVTITAPQEDGSADQVAEVNLEDQEVTFNGQSYDLDVNESDQAGGNLIEPVQEWVAPDEASQEVAETQAIVDPVDEWVAPTEAEASAAENDQAELDVAEVTEEGENAAAEVEADGSDQALVIDEVVEPIEAETSEEATTPDESQAIEDALVPAESEVSEEEVAPAETETPEEVVPAETETTEPETPAEPAYDANLDTSGLQPQAAAFMNEVASIYGITSFSTYRPGDPGDHGQGKAVDFMVPESSALGDQVAQYAISRVGQDVSYVIWKQQIYGDWTGGAWELMEDRGSVTANHYDHVHVSFY</sequence>
<evidence type="ECO:0000256" key="2">
    <source>
        <dbReference type="SAM" id="MobiDB-lite"/>
    </source>
</evidence>
<feature type="domain" description="LysM" evidence="4">
    <location>
        <begin position="48"/>
        <end position="92"/>
    </location>
</feature>
<dbReference type="CDD" id="cd00118">
    <property type="entry name" value="LysM"/>
    <property type="match status" value="1"/>
</dbReference>
<organism evidence="5 6">
    <name type="scientific">Eremococcus coleocola ACS-139-V-Col8</name>
    <dbReference type="NCBI Taxonomy" id="908337"/>
    <lineage>
        <taxon>Bacteria</taxon>
        <taxon>Bacillati</taxon>
        <taxon>Bacillota</taxon>
        <taxon>Bacilli</taxon>
        <taxon>Lactobacillales</taxon>
        <taxon>Aerococcaceae</taxon>
        <taxon>Eremococcus</taxon>
    </lineage>
</organism>
<evidence type="ECO:0000259" key="4">
    <source>
        <dbReference type="PROSITE" id="PS51782"/>
    </source>
</evidence>
<name>E4KPV1_9LACT</name>
<dbReference type="Pfam" id="PF26571">
    <property type="entry name" value="VldE"/>
    <property type="match status" value="1"/>
</dbReference>
<feature type="signal peptide" evidence="3">
    <location>
        <begin position="1"/>
        <end position="25"/>
    </location>
</feature>
<feature type="chain" id="PRO_5038528834" evidence="3">
    <location>
        <begin position="26"/>
        <end position="404"/>
    </location>
</feature>
<dbReference type="Gene3D" id="3.10.350.10">
    <property type="entry name" value="LysM domain"/>
    <property type="match status" value="1"/>
</dbReference>
<dbReference type="PROSITE" id="PS51782">
    <property type="entry name" value="LYSM"/>
    <property type="match status" value="1"/>
</dbReference>
<proteinExistence type="predicted"/>
<dbReference type="InterPro" id="IPR010916">
    <property type="entry name" value="TonB_box_CS"/>
</dbReference>
<dbReference type="PROSITE" id="PS00430">
    <property type="entry name" value="TONB_DEPENDENT_REC_1"/>
    <property type="match status" value="1"/>
</dbReference>
<dbReference type="InterPro" id="IPR058593">
    <property type="entry name" value="ARB_07466-like_C"/>
</dbReference>
<evidence type="ECO:0000256" key="1">
    <source>
        <dbReference type="SAM" id="Coils"/>
    </source>
</evidence>
<dbReference type="STRING" id="908337.HMPREF9257_1590"/>
<feature type="region of interest" description="Disordered" evidence="2">
    <location>
        <begin position="252"/>
        <end position="293"/>
    </location>
</feature>
<feature type="compositionally biased region" description="Acidic residues" evidence="2">
    <location>
        <begin position="257"/>
        <end position="272"/>
    </location>
</feature>
<dbReference type="AlphaFoldDB" id="E4KPV1"/>
<protein>
    <submittedName>
        <fullName evidence="5">LysM domain protein</fullName>
    </submittedName>
</protein>
<dbReference type="RefSeq" id="WP_006418214.1">
    <property type="nucleotide sequence ID" value="NZ_AENN01000015.1"/>
</dbReference>
<dbReference type="Pfam" id="PF01476">
    <property type="entry name" value="LysM"/>
    <property type="match status" value="1"/>
</dbReference>
<dbReference type="InterPro" id="IPR036779">
    <property type="entry name" value="LysM_dom_sf"/>
</dbReference>
<dbReference type="eggNOG" id="COG1388">
    <property type="taxonomic scope" value="Bacteria"/>
</dbReference>
<gene>
    <name evidence="5" type="ORF">HMPREF9257_1590</name>
</gene>
<dbReference type="SMART" id="SM00257">
    <property type="entry name" value="LysM"/>
    <property type="match status" value="1"/>
</dbReference>
<feature type="coiled-coil region" evidence="1">
    <location>
        <begin position="184"/>
        <end position="211"/>
    </location>
</feature>
<keyword evidence="1" id="KW-0175">Coiled coil</keyword>